<keyword evidence="2" id="KW-1015">Disulfide bond</keyword>
<dbReference type="GO" id="GO:0050840">
    <property type="term" value="F:extracellular matrix binding"/>
    <property type="evidence" value="ECO:0007669"/>
    <property type="project" value="TreeGrafter"/>
</dbReference>
<accession>A0A8S3R0X2</accession>
<dbReference type="InterPro" id="IPR036058">
    <property type="entry name" value="Kazal_dom_sf"/>
</dbReference>
<dbReference type="InterPro" id="IPR036383">
    <property type="entry name" value="TSP1_rpt_sf"/>
</dbReference>
<dbReference type="InterPro" id="IPR003645">
    <property type="entry name" value="Fol_N"/>
</dbReference>
<dbReference type="Pfam" id="PF00090">
    <property type="entry name" value="TSP_1"/>
    <property type="match status" value="1"/>
</dbReference>
<organism evidence="5 6">
    <name type="scientific">Mytilus edulis</name>
    <name type="common">Blue mussel</name>
    <dbReference type="NCBI Taxonomy" id="6550"/>
    <lineage>
        <taxon>Eukaryota</taxon>
        <taxon>Metazoa</taxon>
        <taxon>Spiralia</taxon>
        <taxon>Lophotrochozoa</taxon>
        <taxon>Mollusca</taxon>
        <taxon>Bivalvia</taxon>
        <taxon>Autobranchia</taxon>
        <taxon>Pteriomorphia</taxon>
        <taxon>Mytilida</taxon>
        <taxon>Mytiloidea</taxon>
        <taxon>Mytilidae</taxon>
        <taxon>Mytilinae</taxon>
        <taxon>Mytilus</taxon>
    </lineage>
</organism>
<dbReference type="PANTHER" id="PTHR13866">
    <property type="entry name" value="SPARC OSTEONECTIN"/>
    <property type="match status" value="1"/>
</dbReference>
<dbReference type="GO" id="GO:0005509">
    <property type="term" value="F:calcium ion binding"/>
    <property type="evidence" value="ECO:0007669"/>
    <property type="project" value="TreeGrafter"/>
</dbReference>
<dbReference type="FunFam" id="3.30.60.30:FF:000024">
    <property type="entry name" value="Transmembrane agrin"/>
    <property type="match status" value="1"/>
</dbReference>
<dbReference type="Gene3D" id="2.20.100.10">
    <property type="entry name" value="Thrombospondin type-1 (TSP1) repeat"/>
    <property type="match status" value="1"/>
</dbReference>
<evidence type="ECO:0000313" key="5">
    <source>
        <dbReference type="EMBL" id="CAG2198792.1"/>
    </source>
</evidence>
<dbReference type="GO" id="GO:0005615">
    <property type="term" value="C:extracellular space"/>
    <property type="evidence" value="ECO:0007669"/>
    <property type="project" value="TreeGrafter"/>
</dbReference>
<evidence type="ECO:0000256" key="1">
    <source>
        <dbReference type="ARBA" id="ARBA00022729"/>
    </source>
</evidence>
<dbReference type="SMART" id="SM00274">
    <property type="entry name" value="FOLN"/>
    <property type="match status" value="3"/>
</dbReference>
<dbReference type="OrthoDB" id="88467at2759"/>
<comment type="caution">
    <text evidence="5">The sequence shown here is derived from an EMBL/GenBank/DDBJ whole genome shotgun (WGS) entry which is preliminary data.</text>
</comment>
<dbReference type="SUPFAM" id="SSF100895">
    <property type="entry name" value="Kazal-type serine protease inhibitors"/>
    <property type="match status" value="3"/>
</dbReference>
<keyword evidence="3" id="KW-0325">Glycoprotein</keyword>
<dbReference type="SMART" id="SM00280">
    <property type="entry name" value="KAZAL"/>
    <property type="match status" value="3"/>
</dbReference>
<dbReference type="SUPFAM" id="SSF82895">
    <property type="entry name" value="TSP-1 type 1 repeat"/>
    <property type="match status" value="1"/>
</dbReference>
<dbReference type="SMART" id="SM00209">
    <property type="entry name" value="TSP1"/>
    <property type="match status" value="1"/>
</dbReference>
<dbReference type="PROSITE" id="PS51465">
    <property type="entry name" value="KAZAL_2"/>
    <property type="match status" value="3"/>
</dbReference>
<evidence type="ECO:0000313" key="6">
    <source>
        <dbReference type="Proteomes" id="UP000683360"/>
    </source>
</evidence>
<protein>
    <recommendedName>
        <fullName evidence="4">Kazal-like domain-containing protein</fullName>
    </recommendedName>
</protein>
<dbReference type="Gene3D" id="3.30.60.30">
    <property type="match status" value="3"/>
</dbReference>
<dbReference type="PANTHER" id="PTHR13866:SF14">
    <property type="entry name" value="BM-40"/>
    <property type="match status" value="1"/>
</dbReference>
<evidence type="ECO:0000259" key="4">
    <source>
        <dbReference type="PROSITE" id="PS51465"/>
    </source>
</evidence>
<dbReference type="InterPro" id="IPR000884">
    <property type="entry name" value="TSP1_rpt"/>
</dbReference>
<feature type="domain" description="Kazal-like" evidence="4">
    <location>
        <begin position="277"/>
        <end position="325"/>
    </location>
</feature>
<dbReference type="PROSITE" id="PS50092">
    <property type="entry name" value="TSP1"/>
    <property type="match status" value="1"/>
</dbReference>
<proteinExistence type="predicted"/>
<dbReference type="GO" id="GO:0005518">
    <property type="term" value="F:collagen binding"/>
    <property type="evidence" value="ECO:0007669"/>
    <property type="project" value="TreeGrafter"/>
</dbReference>
<dbReference type="AlphaFoldDB" id="A0A8S3R0X2"/>
<feature type="domain" description="Kazal-like" evidence="4">
    <location>
        <begin position="200"/>
        <end position="254"/>
    </location>
</feature>
<evidence type="ECO:0000256" key="2">
    <source>
        <dbReference type="ARBA" id="ARBA00023157"/>
    </source>
</evidence>
<evidence type="ECO:0000256" key="3">
    <source>
        <dbReference type="ARBA" id="ARBA00023180"/>
    </source>
</evidence>
<feature type="domain" description="Kazal-like" evidence="4">
    <location>
        <begin position="130"/>
        <end position="182"/>
    </location>
</feature>
<dbReference type="EMBL" id="CAJPWZ010000699">
    <property type="protein sequence ID" value="CAG2198792.1"/>
    <property type="molecule type" value="Genomic_DNA"/>
</dbReference>
<dbReference type="Proteomes" id="UP000683360">
    <property type="component" value="Unassembled WGS sequence"/>
</dbReference>
<dbReference type="Pfam" id="PF07648">
    <property type="entry name" value="Kazal_2"/>
    <property type="match status" value="3"/>
</dbReference>
<name>A0A8S3R0X2_MYTED</name>
<dbReference type="InterPro" id="IPR002350">
    <property type="entry name" value="Kazal_dom"/>
</dbReference>
<keyword evidence="6" id="KW-1185">Reference proteome</keyword>
<reference evidence="5" key="1">
    <citation type="submission" date="2021-03" db="EMBL/GenBank/DDBJ databases">
        <authorList>
            <person name="Bekaert M."/>
        </authorList>
    </citation>
    <scope>NUCLEOTIDE SEQUENCE</scope>
</reference>
<dbReference type="FunFam" id="2.20.100.10:FF:000001">
    <property type="entry name" value="semaphorin-5A isoform X1"/>
    <property type="match status" value="1"/>
</dbReference>
<keyword evidence="1" id="KW-0732">Signal</keyword>
<sequence length="411" mass="45906">MIKLEPVHGGWSAWGDWSPCSVSCGAGKRRRFRDCKNPAPSPSGRYCGDSWMQEDNCFIECELSCHFGSRLIVITVESSAFIKDFTSNKVPYTEGCYKFPEGKKDPCDGVSCHYGAICVPASNGINSTCKIPDRCDNYGDSIESIPVCGDDNRDYANTCEMRKTAFQQMRNITVKYFGKCEDNPCKLIKCDYGEVCRIDHEGKGHCECPPSCQLVINKVCGTDDVTYDNECELRRRACQNKTVVDIKHLGACGGEHCKTRCGHGARCVKQNGVETCVCPHKCQDGYFEPVCGSDGKTYKNFCRLQEYNCLQKTNIIKEHDGLCSKSKNKTQEALDNIKIRIDGGSGDEEVLLICEENVNCRFGGKCVTDGHFGYRCDCNKNCKAVRFALTDILMKLLNLVISCLEDRCFHL</sequence>
<gene>
    <name evidence="5" type="ORF">MEDL_13530</name>
</gene>
<dbReference type="CDD" id="cd00104">
    <property type="entry name" value="KAZAL_FS"/>
    <property type="match status" value="2"/>
</dbReference>